<organism evidence="1 2">
    <name type="scientific">Gossypium barbadense</name>
    <name type="common">Sea Island cotton</name>
    <name type="synonym">Hibiscus barbadensis</name>
    <dbReference type="NCBI Taxonomy" id="3634"/>
    <lineage>
        <taxon>Eukaryota</taxon>
        <taxon>Viridiplantae</taxon>
        <taxon>Streptophyta</taxon>
        <taxon>Embryophyta</taxon>
        <taxon>Tracheophyta</taxon>
        <taxon>Spermatophyta</taxon>
        <taxon>Magnoliopsida</taxon>
        <taxon>eudicotyledons</taxon>
        <taxon>Gunneridae</taxon>
        <taxon>Pentapetalae</taxon>
        <taxon>rosids</taxon>
        <taxon>malvids</taxon>
        <taxon>Malvales</taxon>
        <taxon>Malvaceae</taxon>
        <taxon>Malvoideae</taxon>
        <taxon>Gossypium</taxon>
    </lineage>
</organism>
<sequence length="176" mass="19517">MVSQQGSSTEGESSLKIRLKDVVDGQQVNVSILPLVGPEGRIRLDATMLKKYMLYSQEKLERPSTKGYLYPKPTQCRKVNEVGDLMTREPAIEAPMNDGRNYNGPKVAKFLVGGKAANKVINQIGFPNFHRVEVNDLTEGIRKVKDVPGGHSCLAAFFLQAIHVQLHAKATYMAFE</sequence>
<reference evidence="1 2" key="1">
    <citation type="submission" date="2015-01" db="EMBL/GenBank/DDBJ databases">
        <title>Genome of allotetraploid Gossypium barbadense reveals genomic plasticity and fiber elongation in cotton evolution.</title>
        <authorList>
            <person name="Chen X."/>
            <person name="Liu X."/>
            <person name="Zhao B."/>
            <person name="Zheng H."/>
            <person name="Hu Y."/>
            <person name="Lu G."/>
            <person name="Yang C."/>
            <person name="Chen J."/>
            <person name="Shan C."/>
            <person name="Zhang L."/>
            <person name="Zhou Y."/>
            <person name="Wang L."/>
            <person name="Guo W."/>
            <person name="Bai Y."/>
            <person name="Ruan J."/>
            <person name="Shangguan X."/>
            <person name="Mao Y."/>
            <person name="Jiang J."/>
            <person name="Zhu Y."/>
            <person name="Lei J."/>
            <person name="Kang H."/>
            <person name="Chen S."/>
            <person name="He X."/>
            <person name="Wang R."/>
            <person name="Wang Y."/>
            <person name="Chen J."/>
            <person name="Wang L."/>
            <person name="Yu S."/>
            <person name="Wang B."/>
            <person name="Wei J."/>
            <person name="Song S."/>
            <person name="Lu X."/>
            <person name="Gao Z."/>
            <person name="Gu W."/>
            <person name="Deng X."/>
            <person name="Ma D."/>
            <person name="Wang S."/>
            <person name="Liang W."/>
            <person name="Fang L."/>
            <person name="Cai C."/>
            <person name="Zhu X."/>
            <person name="Zhou B."/>
            <person name="Zhang Y."/>
            <person name="Chen Z."/>
            <person name="Xu S."/>
            <person name="Zhu R."/>
            <person name="Wang S."/>
            <person name="Zhang T."/>
            <person name="Zhao G."/>
        </authorList>
    </citation>
    <scope>NUCLEOTIDE SEQUENCE [LARGE SCALE GENOMIC DNA]</scope>
    <source>
        <strain evidence="2">cv. Xinhai21</strain>
        <tissue evidence="1">Leaf</tissue>
    </source>
</reference>
<evidence type="ECO:0000313" key="1">
    <source>
        <dbReference type="EMBL" id="PPS11564.1"/>
    </source>
</evidence>
<dbReference type="EMBL" id="KZ663571">
    <property type="protein sequence ID" value="PPS11564.1"/>
    <property type="molecule type" value="Genomic_DNA"/>
</dbReference>
<dbReference type="OrthoDB" id="1736095at2759"/>
<proteinExistence type="predicted"/>
<evidence type="ECO:0000313" key="2">
    <source>
        <dbReference type="Proteomes" id="UP000239757"/>
    </source>
</evidence>
<dbReference type="Proteomes" id="UP000239757">
    <property type="component" value="Unassembled WGS sequence"/>
</dbReference>
<gene>
    <name evidence="1" type="ORF">GOBAR_AA09083</name>
</gene>
<accession>A0A2P5Y7J1</accession>
<protein>
    <submittedName>
        <fullName evidence="1">Uncharacterized protein</fullName>
    </submittedName>
</protein>
<name>A0A2P5Y7J1_GOSBA</name>
<dbReference type="AlphaFoldDB" id="A0A2P5Y7J1"/>